<sequence length="151" mass="16788">MSSPAQPAPQTVSPRAPAGYTLLRGPDDRTYQIPNFLLSVAEHENAVRCSKEEICATDAARGPLPITEPPYYTMAEDTVVLPPDPALSEHELLTIHAEIRVLQSRYSLSYKDAAHRVYLQEVARLEAKDNALRAFAALQNRLRYPHGRAPL</sequence>
<gene>
    <name evidence="2" type="ORF">NLJ89_g8303</name>
</gene>
<keyword evidence="3" id="KW-1185">Reference proteome</keyword>
<proteinExistence type="predicted"/>
<evidence type="ECO:0000313" key="3">
    <source>
        <dbReference type="Proteomes" id="UP001148786"/>
    </source>
</evidence>
<feature type="region of interest" description="Disordered" evidence="1">
    <location>
        <begin position="1"/>
        <end position="24"/>
    </location>
</feature>
<dbReference type="Proteomes" id="UP001148786">
    <property type="component" value="Unassembled WGS sequence"/>
</dbReference>
<name>A0A9W8MSV9_9AGAR</name>
<dbReference type="OrthoDB" id="3044119at2759"/>
<comment type="caution">
    <text evidence="2">The sequence shown here is derived from an EMBL/GenBank/DDBJ whole genome shotgun (WGS) entry which is preliminary data.</text>
</comment>
<reference evidence="2" key="1">
    <citation type="submission" date="2022-07" db="EMBL/GenBank/DDBJ databases">
        <title>Genome Sequence of Agrocybe chaxingu.</title>
        <authorList>
            <person name="Buettner E."/>
        </authorList>
    </citation>
    <scope>NUCLEOTIDE SEQUENCE</scope>
    <source>
        <strain evidence="2">MP-N11</strain>
    </source>
</reference>
<protein>
    <submittedName>
        <fullName evidence="2">Uncharacterized protein</fullName>
    </submittedName>
</protein>
<dbReference type="EMBL" id="JANKHO010001101">
    <property type="protein sequence ID" value="KAJ3503735.1"/>
    <property type="molecule type" value="Genomic_DNA"/>
</dbReference>
<accession>A0A9W8MSV9</accession>
<evidence type="ECO:0000256" key="1">
    <source>
        <dbReference type="SAM" id="MobiDB-lite"/>
    </source>
</evidence>
<dbReference type="AlphaFoldDB" id="A0A9W8MSV9"/>
<organism evidence="2 3">
    <name type="scientific">Agrocybe chaxingu</name>
    <dbReference type="NCBI Taxonomy" id="84603"/>
    <lineage>
        <taxon>Eukaryota</taxon>
        <taxon>Fungi</taxon>
        <taxon>Dikarya</taxon>
        <taxon>Basidiomycota</taxon>
        <taxon>Agaricomycotina</taxon>
        <taxon>Agaricomycetes</taxon>
        <taxon>Agaricomycetidae</taxon>
        <taxon>Agaricales</taxon>
        <taxon>Agaricineae</taxon>
        <taxon>Strophariaceae</taxon>
        <taxon>Agrocybe</taxon>
    </lineage>
</organism>
<evidence type="ECO:0000313" key="2">
    <source>
        <dbReference type="EMBL" id="KAJ3503735.1"/>
    </source>
</evidence>
<feature type="compositionally biased region" description="Polar residues" evidence="1">
    <location>
        <begin position="1"/>
        <end position="13"/>
    </location>
</feature>